<comment type="caution">
    <text evidence="3">The sequence shown here is derived from an EMBL/GenBank/DDBJ whole genome shotgun (WGS) entry which is preliminary data.</text>
</comment>
<proteinExistence type="predicted"/>
<evidence type="ECO:0000256" key="2">
    <source>
        <dbReference type="SAM" id="Phobius"/>
    </source>
</evidence>
<keyword evidence="2" id="KW-0812">Transmembrane</keyword>
<dbReference type="EMBL" id="RCDD01000007">
    <property type="protein sequence ID" value="RLK54427.1"/>
    <property type="molecule type" value="Genomic_DNA"/>
</dbReference>
<sequence length="298" mass="31645">MNERIDNHDETLDQRLAADLATLCADLDRMLDLDGGLADAHLPRRVRACLSDLDPVLDLDAGLAAILTASRSTNPVQILRPGKHKSRHASSRVWAEVGVLVAGIIAIAMSLNLAVDNIASSQAGAARSAASTRAPTTATSAPAATPGATVTTTPHTAATVTPDMTITTVPNTVTFGEPVTISIGGNSDHVADLEMAKTGMPDSDSLKSSWDIYFPYQGKDYQNFEVREYAVPWNGEPTYQQCLDVVRVKPDTGVITKVPVGPPGSWYCIRTREGATVRLQVAGTVGDHKAVRIAYSLS</sequence>
<keyword evidence="4" id="KW-1185">Reference proteome</keyword>
<evidence type="ECO:0000313" key="4">
    <source>
        <dbReference type="Proteomes" id="UP000282454"/>
    </source>
</evidence>
<dbReference type="AlphaFoldDB" id="A0A421AX58"/>
<protein>
    <submittedName>
        <fullName evidence="3">Uncharacterized protein</fullName>
    </submittedName>
</protein>
<organism evidence="3 4">
    <name type="scientific">Actinokineospora cianjurensis</name>
    <dbReference type="NCBI Taxonomy" id="585224"/>
    <lineage>
        <taxon>Bacteria</taxon>
        <taxon>Bacillati</taxon>
        <taxon>Actinomycetota</taxon>
        <taxon>Actinomycetes</taxon>
        <taxon>Pseudonocardiales</taxon>
        <taxon>Pseudonocardiaceae</taxon>
        <taxon>Actinokineospora</taxon>
    </lineage>
</organism>
<dbReference type="RefSeq" id="WP_147460214.1">
    <property type="nucleotide sequence ID" value="NZ_RCDD01000007.1"/>
</dbReference>
<evidence type="ECO:0000256" key="1">
    <source>
        <dbReference type="SAM" id="MobiDB-lite"/>
    </source>
</evidence>
<feature type="transmembrane region" description="Helical" evidence="2">
    <location>
        <begin position="93"/>
        <end position="115"/>
    </location>
</feature>
<dbReference type="Proteomes" id="UP000282454">
    <property type="component" value="Unassembled WGS sequence"/>
</dbReference>
<feature type="region of interest" description="Disordered" evidence="1">
    <location>
        <begin position="130"/>
        <end position="150"/>
    </location>
</feature>
<accession>A0A421AX58</accession>
<name>A0A421AX58_9PSEU</name>
<evidence type="ECO:0000313" key="3">
    <source>
        <dbReference type="EMBL" id="RLK54427.1"/>
    </source>
</evidence>
<keyword evidence="2" id="KW-0472">Membrane</keyword>
<keyword evidence="2" id="KW-1133">Transmembrane helix</keyword>
<gene>
    <name evidence="3" type="ORF">CLV68_5977</name>
</gene>
<reference evidence="3 4" key="1">
    <citation type="submission" date="2018-10" db="EMBL/GenBank/DDBJ databases">
        <title>Genomic Encyclopedia of Archaeal and Bacterial Type Strains, Phase II (KMG-II): from individual species to whole genera.</title>
        <authorList>
            <person name="Goeker M."/>
        </authorList>
    </citation>
    <scope>NUCLEOTIDE SEQUENCE [LARGE SCALE GENOMIC DNA]</scope>
    <source>
        <strain evidence="3 4">DSM 45657</strain>
    </source>
</reference>